<comment type="caution">
    <text evidence="3">The sequence shown here is derived from an EMBL/GenBank/DDBJ whole genome shotgun (WGS) entry which is preliminary data.</text>
</comment>
<evidence type="ECO:0000313" key="4">
    <source>
        <dbReference type="Proteomes" id="UP000694255"/>
    </source>
</evidence>
<dbReference type="EMBL" id="JAGSYN010000289">
    <property type="protein sequence ID" value="KAG7660486.1"/>
    <property type="molecule type" value="Genomic_DNA"/>
</dbReference>
<feature type="compositionally biased region" description="Polar residues" evidence="1">
    <location>
        <begin position="124"/>
        <end position="134"/>
    </location>
</feature>
<keyword evidence="4" id="KW-1185">Reference proteome</keyword>
<evidence type="ECO:0000256" key="1">
    <source>
        <dbReference type="SAM" id="MobiDB-lite"/>
    </source>
</evidence>
<evidence type="ECO:0000313" key="3">
    <source>
        <dbReference type="EMBL" id="KAG7660486.1"/>
    </source>
</evidence>
<sequence>MKLIYSISFLLSLATSLDIDQIDDIFKRSDPCTSCTEATQEVGEKCNSVSDDKILQCMCDMDDQYYQNLYDCAQNCGNSTVNKKPSSPKELREAFCKANNLTQSGDIDSLSLSSNSQTSIGSSHITKTTSSGSVTAKPGHSSSSGDHSTSSKDGSDASKDSSTNAAVGLGAGSLLYILAAALL</sequence>
<proteinExistence type="predicted"/>
<organism evidence="3 4">
    <name type="scientific">[Candida] subhashii</name>
    <dbReference type="NCBI Taxonomy" id="561895"/>
    <lineage>
        <taxon>Eukaryota</taxon>
        <taxon>Fungi</taxon>
        <taxon>Dikarya</taxon>
        <taxon>Ascomycota</taxon>
        <taxon>Saccharomycotina</taxon>
        <taxon>Pichiomycetes</taxon>
        <taxon>Debaryomycetaceae</taxon>
        <taxon>Spathaspora</taxon>
    </lineage>
</organism>
<feature type="compositionally biased region" description="Basic and acidic residues" evidence="1">
    <location>
        <begin position="149"/>
        <end position="159"/>
    </location>
</feature>
<feature type="compositionally biased region" description="Low complexity" evidence="1">
    <location>
        <begin position="139"/>
        <end position="148"/>
    </location>
</feature>
<evidence type="ECO:0000256" key="2">
    <source>
        <dbReference type="SAM" id="SignalP"/>
    </source>
</evidence>
<reference evidence="3 4" key="1">
    <citation type="journal article" date="2021" name="DNA Res.">
        <title>Genome analysis of Candida subhashii reveals its hybrid nature and dual mitochondrial genome conformations.</title>
        <authorList>
            <person name="Mixao V."/>
            <person name="Hegedusova E."/>
            <person name="Saus E."/>
            <person name="Pryszcz L.P."/>
            <person name="Cillingova A."/>
            <person name="Nosek J."/>
            <person name="Gabaldon T."/>
        </authorList>
    </citation>
    <scope>NUCLEOTIDE SEQUENCE [LARGE SCALE GENOMIC DNA]</scope>
    <source>
        <strain evidence="3 4">CBS 10753</strain>
    </source>
</reference>
<dbReference type="OrthoDB" id="4026754at2759"/>
<gene>
    <name evidence="3" type="ORF">J8A68_006003</name>
</gene>
<name>A0A8J5Q4S4_9ASCO</name>
<dbReference type="Proteomes" id="UP000694255">
    <property type="component" value="Unassembled WGS sequence"/>
</dbReference>
<accession>A0A8J5Q4S4</accession>
<feature type="chain" id="PRO_5035271469" evidence="2">
    <location>
        <begin position="17"/>
        <end position="183"/>
    </location>
</feature>
<feature type="signal peptide" evidence="2">
    <location>
        <begin position="1"/>
        <end position="16"/>
    </location>
</feature>
<feature type="region of interest" description="Disordered" evidence="1">
    <location>
        <begin position="121"/>
        <end position="163"/>
    </location>
</feature>
<dbReference type="RefSeq" id="XP_049260720.1">
    <property type="nucleotide sequence ID" value="XM_049410131.1"/>
</dbReference>
<dbReference type="GeneID" id="73472802"/>
<protein>
    <submittedName>
        <fullName evidence="3">Uncharacterized protein</fullName>
    </submittedName>
</protein>
<dbReference type="AlphaFoldDB" id="A0A8J5Q4S4"/>
<keyword evidence="2" id="KW-0732">Signal</keyword>